<dbReference type="Proteomes" id="UP000030023">
    <property type="component" value="Unassembled WGS sequence"/>
</dbReference>
<dbReference type="EMBL" id="AXCV01000010">
    <property type="protein sequence ID" value="KGO32516.1"/>
    <property type="molecule type" value="Genomic_DNA"/>
</dbReference>
<organism evidence="1 2">
    <name type="scientific">Oenococcus alcoholitolerans</name>
    <dbReference type="NCBI Taxonomy" id="931074"/>
    <lineage>
        <taxon>Bacteria</taxon>
        <taxon>Bacillati</taxon>
        <taxon>Bacillota</taxon>
        <taxon>Bacilli</taxon>
        <taxon>Lactobacillales</taxon>
        <taxon>Lactobacillaceae</taxon>
        <taxon>Oenococcus</taxon>
    </lineage>
</organism>
<accession>A0ABR4XSP1</accession>
<name>A0ABR4XSP1_9LACO</name>
<evidence type="ECO:0000313" key="2">
    <source>
        <dbReference type="Proteomes" id="UP000030023"/>
    </source>
</evidence>
<proteinExistence type="predicted"/>
<protein>
    <submittedName>
        <fullName evidence="1">Uncharacterized protein</fullName>
    </submittedName>
</protein>
<reference evidence="1 2" key="1">
    <citation type="journal article" date="2014" name="Antonie Van Leeuwenhoek">
        <title>Oenococcus alcoholitolerans sp. nov., a lactic acid bacteria isolated from cachaca and ethanol fermentation processes.</title>
        <authorList>
            <person name="Badotti F."/>
            <person name="Moreira A.P."/>
            <person name="Tonon L.A."/>
            <person name="de Lucena B.T."/>
            <person name="Gomes Fde C."/>
            <person name="Kruger R."/>
            <person name="Thompson C.C."/>
            <person name="de Morais M.A.Jr."/>
            <person name="Rosa C.A."/>
            <person name="Thompson F.L."/>
        </authorList>
    </citation>
    <scope>NUCLEOTIDE SEQUENCE [LARGE SCALE GENOMIC DNA]</scope>
    <source>
        <strain evidence="1 2">UFRJ-M7.2.18</strain>
    </source>
</reference>
<sequence>MAITIVGNKMIILELEHKNYILTAQDLPEINHFNIHPFKNMISLIKNKFDDKQINALKKKCLQK</sequence>
<keyword evidence="2" id="KW-1185">Reference proteome</keyword>
<evidence type="ECO:0000313" key="1">
    <source>
        <dbReference type="EMBL" id="KGO32516.1"/>
    </source>
</evidence>
<comment type="caution">
    <text evidence="1">The sequence shown here is derived from an EMBL/GenBank/DDBJ whole genome shotgun (WGS) entry which is preliminary data.</text>
</comment>
<gene>
    <name evidence="1" type="ORF">Q757_00565</name>
</gene>